<feature type="compositionally biased region" description="Basic and acidic residues" evidence="1">
    <location>
        <begin position="80"/>
        <end position="99"/>
    </location>
</feature>
<dbReference type="RefSeq" id="XP_033531947.1">
    <property type="nucleotide sequence ID" value="XM_033675460.1"/>
</dbReference>
<reference evidence="2 4" key="1">
    <citation type="submission" date="2020-01" db="EMBL/GenBank/DDBJ databases">
        <authorList>
            <consortium name="DOE Joint Genome Institute"/>
            <person name="Haridas S."/>
            <person name="Albert R."/>
            <person name="Binder M."/>
            <person name="Bloem J."/>
            <person name="Labutti K."/>
            <person name="Salamov A."/>
            <person name="Andreopoulos B."/>
            <person name="Baker S.E."/>
            <person name="Barry K."/>
            <person name="Bills G."/>
            <person name="Bluhm B.H."/>
            <person name="Cannon C."/>
            <person name="Castanera R."/>
            <person name="Culley D.E."/>
            <person name="Daum C."/>
            <person name="Ezra D."/>
            <person name="Gonzalez J.B."/>
            <person name="Henrissat B."/>
            <person name="Kuo A."/>
            <person name="Liang C."/>
            <person name="Lipzen A."/>
            <person name="Lutzoni F."/>
            <person name="Magnuson J."/>
            <person name="Mondo S."/>
            <person name="Nolan M."/>
            <person name="Ohm R."/>
            <person name="Pangilinan J."/>
            <person name="Park H.-J."/>
            <person name="Ramirez L."/>
            <person name="Alfaro M."/>
            <person name="Sun H."/>
            <person name="Tritt A."/>
            <person name="Yoshinaga Y."/>
            <person name="Zwiers L.-H."/>
            <person name="Turgeon B.G."/>
            <person name="Goodwin S.B."/>
            <person name="Spatafora J.W."/>
            <person name="Crous P.W."/>
            <person name="Grigoriev I.V."/>
        </authorList>
    </citation>
    <scope>NUCLEOTIDE SEQUENCE</scope>
    <source>
        <strain evidence="2 4">CBS 781.70</strain>
    </source>
</reference>
<evidence type="ECO:0000256" key="1">
    <source>
        <dbReference type="SAM" id="MobiDB-lite"/>
    </source>
</evidence>
<name>A0A6G1FXC4_9PEZI</name>
<keyword evidence="3" id="KW-1185">Reference proteome</keyword>
<feature type="non-terminal residue" evidence="2">
    <location>
        <position position="1"/>
    </location>
</feature>
<dbReference type="OrthoDB" id="5370011at2759"/>
<protein>
    <submittedName>
        <fullName evidence="2 4">Uncharacterized protein</fullName>
    </submittedName>
</protein>
<accession>A0A6G1FXC4</accession>
<sequence length="237" mass="27430">ATLQQERTRKLFEKYGLTLSENEWQPPPSAPTSVKRVEKPIRMRVRRNCHRCNTVFAGDKVCSKCEHKRCKKCPRHPSKKPKDGAAEKKPSAPPKHKDPVIITRGSRHFVRQINLMKYTCHQCETDFRPSLNTCERCEHARCPLCPKSRAKFFVPGEEEEVELLPAVKRVHKKPRQRVRWTCEACATTFVERSKKCEKCNHDRCDKCIRKPPKKVPKEPDPAVIESVQRKLAAISIS</sequence>
<evidence type="ECO:0000313" key="3">
    <source>
        <dbReference type="Proteomes" id="UP000504638"/>
    </source>
</evidence>
<evidence type="ECO:0000313" key="4">
    <source>
        <dbReference type="RefSeq" id="XP_033531947.1"/>
    </source>
</evidence>
<dbReference type="AlphaFoldDB" id="A0A6G1FXC4"/>
<dbReference type="EMBL" id="ML975166">
    <property type="protein sequence ID" value="KAF1810316.1"/>
    <property type="molecule type" value="Genomic_DNA"/>
</dbReference>
<reference evidence="4" key="2">
    <citation type="submission" date="2020-04" db="EMBL/GenBank/DDBJ databases">
        <authorList>
            <consortium name="NCBI Genome Project"/>
        </authorList>
    </citation>
    <scope>NUCLEOTIDE SEQUENCE</scope>
    <source>
        <strain evidence="4">CBS 781.70</strain>
    </source>
</reference>
<dbReference type="Proteomes" id="UP000504638">
    <property type="component" value="Unplaced"/>
</dbReference>
<feature type="non-terminal residue" evidence="2">
    <location>
        <position position="237"/>
    </location>
</feature>
<dbReference type="GeneID" id="54416030"/>
<reference evidence="4" key="3">
    <citation type="submission" date="2025-04" db="UniProtKB">
        <authorList>
            <consortium name="RefSeq"/>
        </authorList>
    </citation>
    <scope>IDENTIFICATION</scope>
    <source>
        <strain evidence="4">CBS 781.70</strain>
    </source>
</reference>
<organism evidence="2">
    <name type="scientific">Eremomyces bilateralis CBS 781.70</name>
    <dbReference type="NCBI Taxonomy" id="1392243"/>
    <lineage>
        <taxon>Eukaryota</taxon>
        <taxon>Fungi</taxon>
        <taxon>Dikarya</taxon>
        <taxon>Ascomycota</taxon>
        <taxon>Pezizomycotina</taxon>
        <taxon>Dothideomycetes</taxon>
        <taxon>Dothideomycetes incertae sedis</taxon>
        <taxon>Eremomycetales</taxon>
        <taxon>Eremomycetaceae</taxon>
        <taxon>Eremomyces</taxon>
    </lineage>
</organism>
<evidence type="ECO:0000313" key="2">
    <source>
        <dbReference type="EMBL" id="KAF1810316.1"/>
    </source>
</evidence>
<gene>
    <name evidence="2 4" type="ORF">P152DRAFT_368323</name>
</gene>
<feature type="region of interest" description="Disordered" evidence="1">
    <location>
        <begin position="71"/>
        <end position="99"/>
    </location>
</feature>
<proteinExistence type="predicted"/>